<evidence type="ECO:0000313" key="3">
    <source>
        <dbReference type="EMBL" id="MBO0939147.1"/>
    </source>
</evidence>
<dbReference type="AlphaFoldDB" id="A0A939GHA2"/>
<comment type="caution">
    <text evidence="3">The sequence shown here is derived from an EMBL/GenBank/DDBJ whole genome shotgun (WGS) entry which is preliminary data.</text>
</comment>
<evidence type="ECO:0000259" key="2">
    <source>
        <dbReference type="Pfam" id="PF18942"/>
    </source>
</evidence>
<dbReference type="InterPro" id="IPR005135">
    <property type="entry name" value="Endo/exonuclease/phosphatase"/>
</dbReference>
<dbReference type="Pfam" id="PF18942">
    <property type="entry name" value="DUF5689"/>
    <property type="match status" value="1"/>
</dbReference>
<dbReference type="SUPFAM" id="SSF56219">
    <property type="entry name" value="DNase I-like"/>
    <property type="match status" value="1"/>
</dbReference>
<dbReference type="InterPro" id="IPR036691">
    <property type="entry name" value="Endo/exonu/phosph_ase_sf"/>
</dbReference>
<keyword evidence="4" id="KW-1185">Reference proteome</keyword>
<protein>
    <recommendedName>
        <fullName evidence="5">Por secretion system C-terminal sorting domain-containing protein</fullName>
    </recommendedName>
</protein>
<dbReference type="InterPro" id="IPR013783">
    <property type="entry name" value="Ig-like_fold"/>
</dbReference>
<evidence type="ECO:0000313" key="4">
    <source>
        <dbReference type="Proteomes" id="UP000664034"/>
    </source>
</evidence>
<name>A0A939GHA2_9BACT</name>
<reference evidence="3" key="1">
    <citation type="submission" date="2021-03" db="EMBL/GenBank/DDBJ databases">
        <title>Fibrella sp. HMF5335 genome sequencing and assembly.</title>
        <authorList>
            <person name="Kang H."/>
            <person name="Kim H."/>
            <person name="Bae S."/>
            <person name="Joh K."/>
        </authorList>
    </citation>
    <scope>NUCLEOTIDE SEQUENCE</scope>
    <source>
        <strain evidence="3">HMF5335</strain>
    </source>
</reference>
<dbReference type="GO" id="GO:0003824">
    <property type="term" value="F:catalytic activity"/>
    <property type="evidence" value="ECO:0007669"/>
    <property type="project" value="InterPro"/>
</dbReference>
<dbReference type="Gene3D" id="2.60.40.10">
    <property type="entry name" value="Immunoglobulins"/>
    <property type="match status" value="1"/>
</dbReference>
<dbReference type="Proteomes" id="UP000664034">
    <property type="component" value="Unassembled WGS sequence"/>
</dbReference>
<gene>
    <name evidence="3" type="ORF">J2I47_21510</name>
</gene>
<dbReference type="Pfam" id="PF03372">
    <property type="entry name" value="Exo_endo_phos"/>
    <property type="match status" value="1"/>
</dbReference>
<organism evidence="3 4">
    <name type="scientific">Fibrella rubiginis</name>
    <dbReference type="NCBI Taxonomy" id="2817060"/>
    <lineage>
        <taxon>Bacteria</taxon>
        <taxon>Pseudomonadati</taxon>
        <taxon>Bacteroidota</taxon>
        <taxon>Cytophagia</taxon>
        <taxon>Cytophagales</taxon>
        <taxon>Spirosomataceae</taxon>
        <taxon>Fibrella</taxon>
    </lineage>
</organism>
<dbReference type="InterPro" id="IPR043744">
    <property type="entry name" value="DUF5689"/>
</dbReference>
<sequence>MHQPLRFLWLLITGAFFMVAQVSVGQVTLNNSGNYTETFDGIGTGYPTGWTSYTGATATSLGNAVVLTTATTSWNNTAGAFKNFASGDIGASGTQASATDRALGLRQTGAFGDPGAAFALQLANTTGYQAFNLTFKLQSLDATAVGRQTTWRVDYGFGASPTVYTAIATTPTPLTTTYGTFANQTVTVNFSNVLDNQPGPVWIRIVALAATTGSGTRASTGIDDFTLTYSTVSATAPSLFANPATLTGFFTLQGTPSAVKSYTLTGSNLGAGNVVATAPTGYELAVSGTTSFASTLSLPTTSGTISQPVDVRLSGAGAGTVSGTITHTTGTTAVASVSVSGLVDTGGGQVGPCGTSQSILSARQLGTGQVVTISGRLTVSGQFANGRNYYLQDAGGGIAIFDSPDNRGIDYALGDFIQVTGTTDAFNSDKQLKTITCFGRIGTDNVPVTPTPIAAADLCNYQGQLVSISNVSFAAAAGTTFVGSTNYALTGLPGQVRIYNTTNLVSSLRPTGTTSITGVVGVFNSTCQIFPRFISDVDGAVANSGAVCGVPTITPDPNALDVIIWNVEWLGNPANGPSQSGAGDATQIANVTTVLKNLNADVFMLEEVCQYNAANPTDNSTAFGQLINGLNSQYGAGTYAGECSPAVSGSVPDANPQRVCIIYKSALVTKVASRPLLTGATVTGYPTGNPSQFYASGRLPFMFTGQVTINSDSKTVRFIGIHAKSGSDQTSYNRRVYDTKALYDTLVAQYPNDLIIYAGDINDDVDKSIYLTDPTNNVAAISSYKPFLYTDPNETNINGTRPNANFVAITKALSDAGCASTVSYPDIIDHIIVSNEMAPAYVANSVTRITPNISNYGNTTTDHYPIYAKFNLASALPVQLVDFRATVVGDQVSLGWETAMEKDAAQFVVERSADLNEFGAIGQLKPVGNSTTRQTYTLVDKAPRPGTNYYRLRTVDQDGTSQLSKVVAATIDDVTPVMTVTGNPITDGKIRLAVRNMAGATYQLRTITGQTIRTTVTNQNDRLVELQLGQPVSAGLYLLEGTIGTAQQVVKILAD</sequence>
<dbReference type="Gene3D" id="3.60.10.10">
    <property type="entry name" value="Endonuclease/exonuclease/phosphatase"/>
    <property type="match status" value="1"/>
</dbReference>
<dbReference type="EMBL" id="JAFMYV010000012">
    <property type="protein sequence ID" value="MBO0939147.1"/>
    <property type="molecule type" value="Genomic_DNA"/>
</dbReference>
<feature type="domain" description="DUF5689" evidence="2">
    <location>
        <begin position="439"/>
        <end position="537"/>
    </location>
</feature>
<feature type="domain" description="Endonuclease/exonuclease/phosphatase" evidence="1">
    <location>
        <begin position="565"/>
        <end position="843"/>
    </location>
</feature>
<evidence type="ECO:0008006" key="5">
    <source>
        <dbReference type="Google" id="ProtNLM"/>
    </source>
</evidence>
<accession>A0A939GHA2</accession>
<evidence type="ECO:0000259" key="1">
    <source>
        <dbReference type="Pfam" id="PF03372"/>
    </source>
</evidence>
<dbReference type="RefSeq" id="WP_207366678.1">
    <property type="nucleotide sequence ID" value="NZ_JAFMYV010000012.1"/>
</dbReference>
<proteinExistence type="predicted"/>